<reference evidence="5 6" key="1">
    <citation type="submission" date="2024-04" db="EMBL/GenBank/DDBJ databases">
        <title>genome sequences of Mucor flavus KT1a and Helicostylum pulchrum KT1b strains isolated from the surface of a dry-aged beef.</title>
        <authorList>
            <person name="Toyotome T."/>
            <person name="Hosono M."/>
            <person name="Torimaru M."/>
            <person name="Fukuda K."/>
            <person name="Mikami N."/>
        </authorList>
    </citation>
    <scope>NUCLEOTIDE SEQUENCE [LARGE SCALE GENOMIC DNA]</scope>
    <source>
        <strain evidence="5 6">KT1a</strain>
    </source>
</reference>
<feature type="domain" description="IPT/TIG" evidence="4">
    <location>
        <begin position="375"/>
        <end position="459"/>
    </location>
</feature>
<dbReference type="Pfam" id="PF25603">
    <property type="entry name" value="SPT23_MGA2_DBD"/>
    <property type="match status" value="1"/>
</dbReference>
<evidence type="ECO:0000313" key="6">
    <source>
        <dbReference type="Proteomes" id="UP001473302"/>
    </source>
</evidence>
<feature type="compositionally biased region" description="Basic residues" evidence="2">
    <location>
        <begin position="274"/>
        <end position="283"/>
    </location>
</feature>
<dbReference type="InterPro" id="IPR057962">
    <property type="entry name" value="SPT23_MGA2_DBD"/>
</dbReference>
<keyword evidence="3" id="KW-1133">Transmembrane helix</keyword>
<feature type="region of interest" description="Disordered" evidence="2">
    <location>
        <begin position="265"/>
        <end position="310"/>
    </location>
</feature>
<dbReference type="PROSITE" id="PS50088">
    <property type="entry name" value="ANK_REPEAT"/>
    <property type="match status" value="1"/>
</dbReference>
<evidence type="ECO:0000259" key="4">
    <source>
        <dbReference type="SMART" id="SM00429"/>
    </source>
</evidence>
<keyword evidence="6" id="KW-1185">Reference proteome</keyword>
<feature type="repeat" description="ANK" evidence="1">
    <location>
        <begin position="577"/>
        <end position="609"/>
    </location>
</feature>
<feature type="transmembrane region" description="Helical" evidence="3">
    <location>
        <begin position="690"/>
        <end position="710"/>
    </location>
</feature>
<protein>
    <recommendedName>
        <fullName evidence="4">IPT/TIG domain-containing protein</fullName>
    </recommendedName>
</protein>
<gene>
    <name evidence="5" type="ORF">MFLAVUS_006696</name>
</gene>
<keyword evidence="3" id="KW-0472">Membrane</keyword>
<keyword evidence="1" id="KW-0040">ANK repeat</keyword>
<dbReference type="Proteomes" id="UP001473302">
    <property type="component" value="Unassembled WGS sequence"/>
</dbReference>
<dbReference type="CDD" id="cd00102">
    <property type="entry name" value="IPT"/>
    <property type="match status" value="1"/>
</dbReference>
<comment type="caution">
    <text evidence="5">The sequence shown here is derived from an EMBL/GenBank/DDBJ whole genome shotgun (WGS) entry which is preliminary data.</text>
</comment>
<organism evidence="5 6">
    <name type="scientific">Mucor flavus</name>
    <dbReference type="NCBI Taxonomy" id="439312"/>
    <lineage>
        <taxon>Eukaryota</taxon>
        <taxon>Fungi</taxon>
        <taxon>Fungi incertae sedis</taxon>
        <taxon>Mucoromycota</taxon>
        <taxon>Mucoromycotina</taxon>
        <taxon>Mucoromycetes</taxon>
        <taxon>Mucorales</taxon>
        <taxon>Mucorineae</taxon>
        <taxon>Mucoraceae</taxon>
        <taxon>Mucor</taxon>
    </lineage>
</organism>
<dbReference type="SUPFAM" id="SSF81296">
    <property type="entry name" value="E set domains"/>
    <property type="match status" value="1"/>
</dbReference>
<dbReference type="InterPro" id="IPR002909">
    <property type="entry name" value="IPT_dom"/>
</dbReference>
<feature type="compositionally biased region" description="Polar residues" evidence="2">
    <location>
        <begin position="292"/>
        <end position="306"/>
    </location>
</feature>
<proteinExistence type="predicted"/>
<dbReference type="EMBL" id="BAABUK010000016">
    <property type="protein sequence ID" value="GAA5813222.1"/>
    <property type="molecule type" value="Genomic_DNA"/>
</dbReference>
<dbReference type="SUPFAM" id="SSF48403">
    <property type="entry name" value="Ankyrin repeat"/>
    <property type="match status" value="1"/>
</dbReference>
<dbReference type="SMART" id="SM00429">
    <property type="entry name" value="IPT"/>
    <property type="match status" value="1"/>
</dbReference>
<keyword evidence="3" id="KW-0812">Transmembrane</keyword>
<evidence type="ECO:0000256" key="3">
    <source>
        <dbReference type="SAM" id="Phobius"/>
    </source>
</evidence>
<sequence length="733" mass="82518">MPPFSPKTTSESELQDLFLADASIDVHDDYLPLFQDLPTGFELLYNSPYSPTIDSPSTDTTFCSPTSQFEDMKQLANHVQIRILGVPNTGAKSRVETQIKLCIQLMTGTDKKVMDWSYIRIGDNMLARSRLRKNQQLKPLDGSVATMVSDESKILQLEAKVVCASNTDQPIRMCVGCVRREVKRTKDGKQKNDSISSDKELEYERDRILLFNCSPMINFSSGDAILPTRITCYCRHHNEKVGFRICFVMKNNIGDTIATGISPPIMITDDHKSSKQKSNRKRSRELDESFISRPNTPAASRRNSVSTDEDSLPLDLVETLSLKEEEPKEIIAVTNDILYDINAFNTTNTDEVWPFNRRRRTTLVGYTSSDMLDLIPQLDRLVPAQGPTYGGIEVTLLGSGFYRGLTCLFGEHQATTAYWNSSTMVCLLPPATQTGAVVVSFKEHPLVLDGQDVALFTYYDASDQALLELALQVVGLKSTGILQDAKSVAMGIVQGDEKYATQHPHQQHQQQYHHVQQSLVDALEEFNATLDLVLTNENNHSLLHLAVIANNEELVKSILSSCVPESKTKLLNLQDKNEMTALHFACLYKYTDMVRTLLHVGCNPTVETKINLDIDSTVQDLLDLYSNNHIKRKPLSRRPSVKSHMMHRFHSLSSNRNDNDKEEESSDLKTPSMESDGLGFVRQKIDRRLYLFWLPLLILAIGLLGVQMFGRQQKLLKPMLESLPDRHTISLSA</sequence>
<feature type="region of interest" description="Disordered" evidence="2">
    <location>
        <begin position="649"/>
        <end position="673"/>
    </location>
</feature>
<dbReference type="Gene3D" id="1.25.40.20">
    <property type="entry name" value="Ankyrin repeat-containing domain"/>
    <property type="match status" value="1"/>
</dbReference>
<evidence type="ECO:0000256" key="2">
    <source>
        <dbReference type="SAM" id="MobiDB-lite"/>
    </source>
</evidence>
<dbReference type="InterPro" id="IPR014756">
    <property type="entry name" value="Ig_E-set"/>
</dbReference>
<accession>A0ABP9Z299</accession>
<dbReference type="InterPro" id="IPR036770">
    <property type="entry name" value="Ankyrin_rpt-contain_sf"/>
</dbReference>
<dbReference type="SMART" id="SM00248">
    <property type="entry name" value="ANK"/>
    <property type="match status" value="2"/>
</dbReference>
<name>A0ABP9Z299_9FUNG</name>
<dbReference type="Pfam" id="PF12796">
    <property type="entry name" value="Ank_2"/>
    <property type="match status" value="1"/>
</dbReference>
<dbReference type="InterPro" id="IPR013783">
    <property type="entry name" value="Ig-like_fold"/>
</dbReference>
<dbReference type="InterPro" id="IPR002110">
    <property type="entry name" value="Ankyrin_rpt"/>
</dbReference>
<dbReference type="Pfam" id="PF01833">
    <property type="entry name" value="TIG"/>
    <property type="match status" value="1"/>
</dbReference>
<evidence type="ECO:0000313" key="5">
    <source>
        <dbReference type="EMBL" id="GAA5813222.1"/>
    </source>
</evidence>
<dbReference type="Gene3D" id="2.60.40.10">
    <property type="entry name" value="Immunoglobulins"/>
    <property type="match status" value="1"/>
</dbReference>
<evidence type="ECO:0000256" key="1">
    <source>
        <dbReference type="PROSITE-ProRule" id="PRU00023"/>
    </source>
</evidence>